<evidence type="ECO:0000313" key="2">
    <source>
        <dbReference type="Proteomes" id="UP000198724"/>
    </source>
</evidence>
<dbReference type="Gene3D" id="1.20.1440.100">
    <property type="entry name" value="SG protein - dephosphorylation function"/>
    <property type="match status" value="1"/>
</dbReference>
<gene>
    <name evidence="1" type="ORF">SAMN05421739_106181</name>
</gene>
<proteinExistence type="predicted"/>
<reference evidence="2" key="1">
    <citation type="submission" date="2016-10" db="EMBL/GenBank/DDBJ databases">
        <authorList>
            <person name="Varghese N."/>
            <person name="Submissions S."/>
        </authorList>
    </citation>
    <scope>NUCLEOTIDE SEQUENCE [LARGE SCALE GENOMIC DNA]</scope>
    <source>
        <strain evidence="2">LP51</strain>
    </source>
</reference>
<dbReference type="InterPro" id="IPR036412">
    <property type="entry name" value="HAD-like_sf"/>
</dbReference>
<sequence length="228" mass="26801">MYRQVTAFARIPTASPAKSTVAKSEEKEVRLIVFDLNGTFYNKSSKDEFYKFVVSKQPKRILFAFEMAYYKLLKKLHQIRQTEFKENFFNYLDELPPEQVEKLAKEFWAKEYPENFNQELKGYFEKMRKEGVQLFCATGGLELYVKPLFDLFPVDGFAGTQVKYEDGTYKVIGEACKEEEKLRRIIKHFKEKKPQIVEAYSDSKEAILDEADKAFLVDDDGKIHPYQK</sequence>
<protein>
    <submittedName>
        <fullName evidence="1">Haloacid Dehalogenase superfamily, subfamily IB, phosphoserine phosphatase-like</fullName>
    </submittedName>
</protein>
<dbReference type="STRING" id="1436961.SAMN05421739_106181"/>
<organism evidence="1 2">
    <name type="scientific">Pontibacter chinhatensis</name>
    <dbReference type="NCBI Taxonomy" id="1436961"/>
    <lineage>
        <taxon>Bacteria</taxon>
        <taxon>Pseudomonadati</taxon>
        <taxon>Bacteroidota</taxon>
        <taxon>Cytophagia</taxon>
        <taxon>Cytophagales</taxon>
        <taxon>Hymenobacteraceae</taxon>
        <taxon>Pontibacter</taxon>
    </lineage>
</organism>
<dbReference type="Pfam" id="PF12710">
    <property type="entry name" value="HAD"/>
    <property type="match status" value="1"/>
</dbReference>
<dbReference type="Proteomes" id="UP000198724">
    <property type="component" value="Unassembled WGS sequence"/>
</dbReference>
<evidence type="ECO:0000313" key="1">
    <source>
        <dbReference type="EMBL" id="SFH15629.1"/>
    </source>
</evidence>
<dbReference type="InterPro" id="IPR023214">
    <property type="entry name" value="HAD_sf"/>
</dbReference>
<keyword evidence="2" id="KW-1185">Reference proteome</keyword>
<dbReference type="SUPFAM" id="SSF56784">
    <property type="entry name" value="HAD-like"/>
    <property type="match status" value="1"/>
</dbReference>
<dbReference type="Gene3D" id="3.40.50.1000">
    <property type="entry name" value="HAD superfamily/HAD-like"/>
    <property type="match status" value="1"/>
</dbReference>
<dbReference type="EMBL" id="FOOT01000006">
    <property type="protein sequence ID" value="SFH15629.1"/>
    <property type="molecule type" value="Genomic_DNA"/>
</dbReference>
<name>A0A1I2XRC9_9BACT</name>
<dbReference type="NCBIfam" id="TIGR01488">
    <property type="entry name" value="HAD-SF-IB"/>
    <property type="match status" value="1"/>
</dbReference>
<accession>A0A1I2XRC9</accession>
<dbReference type="AlphaFoldDB" id="A0A1I2XRC9"/>